<evidence type="ECO:0000256" key="1">
    <source>
        <dbReference type="ARBA" id="ARBA00009986"/>
    </source>
</evidence>
<gene>
    <name evidence="8" type="ORF">ACFOOI_14175</name>
</gene>
<keyword evidence="2 4" id="KW-0560">Oxidoreductase</keyword>
<dbReference type="PROSITE" id="PS00687">
    <property type="entry name" value="ALDEHYDE_DEHYDR_GLU"/>
    <property type="match status" value="1"/>
</dbReference>
<dbReference type="CDD" id="cd07134">
    <property type="entry name" value="ALDH_AlkH-like"/>
    <property type="match status" value="1"/>
</dbReference>
<feature type="active site" evidence="5">
    <location>
        <position position="213"/>
    </location>
</feature>
<dbReference type="PROSITE" id="PS00070">
    <property type="entry name" value="ALDEHYDE_DEHYDR_CYS"/>
    <property type="match status" value="1"/>
</dbReference>
<comment type="similarity">
    <text evidence="1 4 6">Belongs to the aldehyde dehydrogenase family.</text>
</comment>
<evidence type="ECO:0000259" key="7">
    <source>
        <dbReference type="Pfam" id="PF00171"/>
    </source>
</evidence>
<dbReference type="InterPro" id="IPR029510">
    <property type="entry name" value="Ald_DH_CS_GLU"/>
</dbReference>
<dbReference type="InterPro" id="IPR012394">
    <property type="entry name" value="Aldehyde_DH_NAD(P)"/>
</dbReference>
<dbReference type="PANTHER" id="PTHR43570:SF20">
    <property type="entry name" value="ALDEHYDE DEHYDROGENASE ALDX-RELATED"/>
    <property type="match status" value="1"/>
</dbReference>
<sequence length="467" mass="51367">MNTQEINSIFEAQKQNQYKVGASTVSERKTKLKMLKKAVEVTYRKAFQEAMWKDFHKSKEEVDLSEIFVVTNEINHTLHHLGQWMRDQKVPTPISFLGSSSKIKYEPKGVCLIISPWNFPINLCLGPLVSAIAAGNTAIIKPSEMTPHTSGVINEMISAIFDKNEIAVIEGAVEESTALLSLPFNHIFFTGSPAVGKIVMAAAAKNLSSVTLELGGKSPTIIDETADLKTSARRISWGKYFNSGQICIAPDYIFVHESVKDQFVEEAKKTIEMFFGSQPSQSEDYTHIVNKGHTARLKNMIADAVAKGATVTAGGTSDEAANYIAPTILENCSPDSLVMTEEIFGPIMPIVTYKNQSEVVKHINAGEKPLALYIFSKSSKNIAYFLDNTRAGGTCINNNALHFFNNDLPFGGSNNSGLGKSHGHFGFLEFSNARAIYKQHIPGALELLMPPYGNLKSKLIELTVKYF</sequence>
<dbReference type="Pfam" id="PF00171">
    <property type="entry name" value="Aldedh"/>
    <property type="match status" value="1"/>
</dbReference>
<protein>
    <recommendedName>
        <fullName evidence="4">Aldehyde dehydrogenase</fullName>
    </recommendedName>
</protein>
<dbReference type="PIRSF" id="PIRSF036492">
    <property type="entry name" value="ALDH"/>
    <property type="match status" value="1"/>
</dbReference>
<dbReference type="PANTHER" id="PTHR43570">
    <property type="entry name" value="ALDEHYDE DEHYDROGENASE"/>
    <property type="match status" value="1"/>
</dbReference>
<dbReference type="InterPro" id="IPR016162">
    <property type="entry name" value="Ald_DH_N"/>
</dbReference>
<name>A0ABV7Z0I5_9BACT</name>
<proteinExistence type="inferred from homology"/>
<organism evidence="8 9">
    <name type="scientific">Lacihabitans lacunae</name>
    <dbReference type="NCBI Taxonomy" id="1028214"/>
    <lineage>
        <taxon>Bacteria</taxon>
        <taxon>Pseudomonadati</taxon>
        <taxon>Bacteroidota</taxon>
        <taxon>Cytophagia</taxon>
        <taxon>Cytophagales</taxon>
        <taxon>Leadbetterellaceae</taxon>
        <taxon>Lacihabitans</taxon>
    </lineage>
</organism>
<evidence type="ECO:0000256" key="2">
    <source>
        <dbReference type="ARBA" id="ARBA00023002"/>
    </source>
</evidence>
<evidence type="ECO:0000313" key="9">
    <source>
        <dbReference type="Proteomes" id="UP001595616"/>
    </source>
</evidence>
<keyword evidence="3" id="KW-0520">NAD</keyword>
<dbReference type="Proteomes" id="UP001595616">
    <property type="component" value="Unassembled WGS sequence"/>
</dbReference>
<evidence type="ECO:0000256" key="5">
    <source>
        <dbReference type="PROSITE-ProRule" id="PRU10007"/>
    </source>
</evidence>
<dbReference type="InterPro" id="IPR015590">
    <property type="entry name" value="Aldehyde_DH_dom"/>
</dbReference>
<accession>A0ABV7Z0I5</accession>
<dbReference type="SUPFAM" id="SSF53720">
    <property type="entry name" value="ALDH-like"/>
    <property type="match status" value="1"/>
</dbReference>
<dbReference type="InterPro" id="IPR016160">
    <property type="entry name" value="Ald_DH_CS_CYS"/>
</dbReference>
<dbReference type="Gene3D" id="3.40.309.10">
    <property type="entry name" value="Aldehyde Dehydrogenase, Chain A, domain 2"/>
    <property type="match status" value="1"/>
</dbReference>
<evidence type="ECO:0000313" key="8">
    <source>
        <dbReference type="EMBL" id="MFC3811807.1"/>
    </source>
</evidence>
<evidence type="ECO:0000256" key="4">
    <source>
        <dbReference type="PIRNR" id="PIRNR036492"/>
    </source>
</evidence>
<dbReference type="EMBL" id="JBHRYQ010000001">
    <property type="protein sequence ID" value="MFC3811807.1"/>
    <property type="molecule type" value="Genomic_DNA"/>
</dbReference>
<comment type="caution">
    <text evidence="8">The sequence shown here is derived from an EMBL/GenBank/DDBJ whole genome shotgun (WGS) entry which is preliminary data.</text>
</comment>
<evidence type="ECO:0000256" key="6">
    <source>
        <dbReference type="RuleBase" id="RU003345"/>
    </source>
</evidence>
<keyword evidence="9" id="KW-1185">Reference proteome</keyword>
<feature type="domain" description="Aldehyde dehydrogenase" evidence="7">
    <location>
        <begin position="3"/>
        <end position="435"/>
    </location>
</feature>
<reference evidence="9" key="1">
    <citation type="journal article" date="2019" name="Int. J. Syst. Evol. Microbiol.">
        <title>The Global Catalogue of Microorganisms (GCM) 10K type strain sequencing project: providing services to taxonomists for standard genome sequencing and annotation.</title>
        <authorList>
            <consortium name="The Broad Institute Genomics Platform"/>
            <consortium name="The Broad Institute Genome Sequencing Center for Infectious Disease"/>
            <person name="Wu L."/>
            <person name="Ma J."/>
        </authorList>
    </citation>
    <scope>NUCLEOTIDE SEQUENCE [LARGE SCALE GENOMIC DNA]</scope>
    <source>
        <strain evidence="9">CECT 7956</strain>
    </source>
</reference>
<dbReference type="Gene3D" id="3.40.605.10">
    <property type="entry name" value="Aldehyde Dehydrogenase, Chain A, domain 1"/>
    <property type="match status" value="1"/>
</dbReference>
<evidence type="ECO:0000256" key="3">
    <source>
        <dbReference type="ARBA" id="ARBA00023027"/>
    </source>
</evidence>
<dbReference type="InterPro" id="IPR016161">
    <property type="entry name" value="Ald_DH/histidinol_DH"/>
</dbReference>
<dbReference type="InterPro" id="IPR016163">
    <property type="entry name" value="Ald_DH_C"/>
</dbReference>
<dbReference type="RefSeq" id="WP_379838655.1">
    <property type="nucleotide sequence ID" value="NZ_JBHRYQ010000001.1"/>
</dbReference>